<dbReference type="AlphaFoldDB" id="A0A9D1WD07"/>
<dbReference type="PROSITE" id="PS50902">
    <property type="entry name" value="FLAVODOXIN_LIKE"/>
    <property type="match status" value="1"/>
</dbReference>
<keyword evidence="3" id="KW-0732">Signal</keyword>
<dbReference type="EMBL" id="DXEV01000093">
    <property type="protein sequence ID" value="HIX56793.1"/>
    <property type="molecule type" value="Genomic_DNA"/>
</dbReference>
<dbReference type="InterPro" id="IPR051043">
    <property type="entry name" value="Sulfatase_Mod_Factor_Kinase"/>
</dbReference>
<dbReference type="Gene3D" id="3.40.50.360">
    <property type="match status" value="1"/>
</dbReference>
<protein>
    <submittedName>
        <fullName evidence="5">SUMF1/EgtB/PvdO family nonheme iron enzyme</fullName>
    </submittedName>
</protein>
<dbReference type="PANTHER" id="PTHR23150:SF19">
    <property type="entry name" value="FORMYLGLYCINE-GENERATING ENZYME"/>
    <property type="match status" value="1"/>
</dbReference>
<dbReference type="GO" id="GO:0010181">
    <property type="term" value="F:FMN binding"/>
    <property type="evidence" value="ECO:0007669"/>
    <property type="project" value="InterPro"/>
</dbReference>
<comment type="caution">
    <text evidence="5">The sequence shown here is derived from an EMBL/GenBank/DDBJ whole genome shotgun (WGS) entry which is preliminary data.</text>
</comment>
<accession>A0A9D1WD07</accession>
<feature type="chain" id="PRO_5039149266" evidence="3">
    <location>
        <begin position="26"/>
        <end position="467"/>
    </location>
</feature>
<keyword evidence="2" id="KW-0288">FMN</keyword>
<keyword evidence="1" id="KW-0285">Flavoprotein</keyword>
<feature type="domain" description="Flavodoxin-like" evidence="4">
    <location>
        <begin position="314"/>
        <end position="464"/>
    </location>
</feature>
<dbReference type="InterPro" id="IPR042095">
    <property type="entry name" value="SUMF_sf"/>
</dbReference>
<dbReference type="InterPro" id="IPR005532">
    <property type="entry name" value="SUMF_dom"/>
</dbReference>
<dbReference type="PANTHER" id="PTHR23150">
    <property type="entry name" value="SULFATASE MODIFYING FACTOR 1, 2"/>
    <property type="match status" value="1"/>
</dbReference>
<reference evidence="5" key="2">
    <citation type="submission" date="2021-04" db="EMBL/GenBank/DDBJ databases">
        <authorList>
            <person name="Gilroy R."/>
        </authorList>
    </citation>
    <scope>NUCLEOTIDE SEQUENCE</scope>
    <source>
        <strain evidence="5">USASDec5-558</strain>
    </source>
</reference>
<dbReference type="GO" id="GO:0120147">
    <property type="term" value="F:formylglycine-generating oxidase activity"/>
    <property type="evidence" value="ECO:0007669"/>
    <property type="project" value="TreeGrafter"/>
</dbReference>
<evidence type="ECO:0000313" key="6">
    <source>
        <dbReference type="Proteomes" id="UP000886829"/>
    </source>
</evidence>
<evidence type="ECO:0000313" key="5">
    <source>
        <dbReference type="EMBL" id="HIX56793.1"/>
    </source>
</evidence>
<evidence type="ECO:0000256" key="3">
    <source>
        <dbReference type="SAM" id="SignalP"/>
    </source>
</evidence>
<dbReference type="InterPro" id="IPR008254">
    <property type="entry name" value="Flavodoxin/NO_synth"/>
</dbReference>
<sequence length="467" mass="51998">MRFSQLVMAMGAVALQLGISSVASAAPADASTTGSDGFVLLQGGSFTMGSQTTEKQRQADETQHTVTLSPFYIDPYEVTQKDYEEVMGTNPSHFSGADRPVENVTWYDAIRYCNALSERHVLTPVYTIEGNTVTWDRSANGYRLLTEAEWEYAARAGTHTVFHDGDYITSDNANFSGTYPYLIEENYVHHNNPNVQTSDYRMETMEVNTLAPNNFGLYHMQGNVSEWCFDYYGQYDTTVTQDPTGPATGSLRVNRGGGWNDFAKQLRSAYRSATTPDTSEQNLGIRLARNAAPLTGKVTTSYNLDIKIPDNPKILVAYFSYTGNTENGAQIIAEDLDADLFAIEMEHPYRGNICEVSQKDLNANARPALANHVQNIEQYDVLLLGYPTWWSTMPMPVFSFLEEYDFSGKVILPFSSHGSTRFGDSISDLSKEVPNSYVGQGFEYFYSGGGELEDEILKWLNDSGLTQ</sequence>
<dbReference type="InterPro" id="IPR029039">
    <property type="entry name" value="Flavoprotein-like_sf"/>
</dbReference>
<name>A0A9D1WD07_9GAMM</name>
<reference evidence="5" key="1">
    <citation type="journal article" date="2021" name="PeerJ">
        <title>Extensive microbial diversity within the chicken gut microbiome revealed by metagenomics and culture.</title>
        <authorList>
            <person name="Gilroy R."/>
            <person name="Ravi A."/>
            <person name="Getino M."/>
            <person name="Pursley I."/>
            <person name="Horton D.L."/>
            <person name="Alikhan N.F."/>
            <person name="Baker D."/>
            <person name="Gharbi K."/>
            <person name="Hall N."/>
            <person name="Watson M."/>
            <person name="Adriaenssens E.M."/>
            <person name="Foster-Nyarko E."/>
            <person name="Jarju S."/>
            <person name="Secka A."/>
            <person name="Antonio M."/>
            <person name="Oren A."/>
            <person name="Chaudhuri R.R."/>
            <person name="La Ragione R."/>
            <person name="Hildebrand F."/>
            <person name="Pallen M.J."/>
        </authorList>
    </citation>
    <scope>NUCLEOTIDE SEQUENCE</scope>
    <source>
        <strain evidence="5">USASDec5-558</strain>
    </source>
</reference>
<proteinExistence type="predicted"/>
<gene>
    <name evidence="5" type="ORF">H9850_04905</name>
</gene>
<evidence type="ECO:0000256" key="1">
    <source>
        <dbReference type="ARBA" id="ARBA00022630"/>
    </source>
</evidence>
<evidence type="ECO:0000259" key="4">
    <source>
        <dbReference type="PROSITE" id="PS50902"/>
    </source>
</evidence>
<organism evidence="5 6">
    <name type="scientific">Candidatus Anaerobiospirillum pullistercoris</name>
    <dbReference type="NCBI Taxonomy" id="2838452"/>
    <lineage>
        <taxon>Bacteria</taxon>
        <taxon>Pseudomonadati</taxon>
        <taxon>Pseudomonadota</taxon>
        <taxon>Gammaproteobacteria</taxon>
        <taxon>Aeromonadales</taxon>
        <taxon>Succinivibrionaceae</taxon>
        <taxon>Anaerobiospirillum</taxon>
    </lineage>
</organism>
<feature type="signal peptide" evidence="3">
    <location>
        <begin position="1"/>
        <end position="25"/>
    </location>
</feature>
<dbReference type="SUPFAM" id="SSF52218">
    <property type="entry name" value="Flavoproteins"/>
    <property type="match status" value="1"/>
</dbReference>
<dbReference type="Pfam" id="PF12682">
    <property type="entry name" value="Flavodoxin_4"/>
    <property type="match status" value="1"/>
</dbReference>
<dbReference type="Proteomes" id="UP000886829">
    <property type="component" value="Unassembled WGS sequence"/>
</dbReference>
<dbReference type="Gene3D" id="3.90.1580.10">
    <property type="entry name" value="paralog of FGE (formylglycine-generating enzyme)"/>
    <property type="match status" value="1"/>
</dbReference>
<dbReference type="InterPro" id="IPR016187">
    <property type="entry name" value="CTDL_fold"/>
</dbReference>
<dbReference type="Pfam" id="PF03781">
    <property type="entry name" value="FGE-sulfatase"/>
    <property type="match status" value="1"/>
</dbReference>
<evidence type="ECO:0000256" key="2">
    <source>
        <dbReference type="ARBA" id="ARBA00022643"/>
    </source>
</evidence>
<dbReference type="SUPFAM" id="SSF56436">
    <property type="entry name" value="C-type lectin-like"/>
    <property type="match status" value="1"/>
</dbReference>